<reference evidence="1" key="1">
    <citation type="submission" date="2012-09" db="EMBL/GenBank/DDBJ databases">
        <authorList>
            <person name="Martin A.A."/>
        </authorList>
    </citation>
    <scope>NUCLEOTIDE SEQUENCE</scope>
</reference>
<dbReference type="Proteomes" id="UP000035642">
    <property type="component" value="Unassembled WGS sequence"/>
</dbReference>
<name>A0A0K0DDK6_ANGCA</name>
<reference evidence="2" key="2">
    <citation type="submission" date="2017-02" db="UniProtKB">
        <authorList>
            <consortium name="WormBaseParasite"/>
        </authorList>
    </citation>
    <scope>IDENTIFICATION</scope>
</reference>
<accession>A0A0K0DDK6</accession>
<dbReference type="WBParaSite" id="ACAC_0000881601-mRNA-1">
    <property type="protein sequence ID" value="ACAC_0000881601-mRNA-1"/>
    <property type="gene ID" value="ACAC_0000881601"/>
</dbReference>
<dbReference type="AlphaFoldDB" id="A0A0K0DDK6"/>
<organism evidence="1 2">
    <name type="scientific">Angiostrongylus cantonensis</name>
    <name type="common">Rat lungworm</name>
    <dbReference type="NCBI Taxonomy" id="6313"/>
    <lineage>
        <taxon>Eukaryota</taxon>
        <taxon>Metazoa</taxon>
        <taxon>Ecdysozoa</taxon>
        <taxon>Nematoda</taxon>
        <taxon>Chromadorea</taxon>
        <taxon>Rhabditida</taxon>
        <taxon>Rhabditina</taxon>
        <taxon>Rhabditomorpha</taxon>
        <taxon>Strongyloidea</taxon>
        <taxon>Metastrongylidae</taxon>
        <taxon>Angiostrongylus</taxon>
    </lineage>
</organism>
<sequence>MDHIHTLPRLIEVSQEYKRPPPTRWSHLEERYDARRVPKAKRTHWATLARDRENWRIYWRPLESLDDQQDYRASMTAPISIVSKAFSKSMKVRQSGVLCFLDISMILNGLVSFAPFTLNGTNISECSSCVYLGREINQYDELLSFRVEQKETSGLGSFQVHRGCSEENKEHPTTPLRAHLFDSTVFPALTYASETWSLRQQDERSLSVIERAVERTMLGVSRFTQVRESILSSDLRQRAGIKDAVLYAKQSRISWPGHVMCMNDNIWTISLVTGFLRMSNVLQEDHRPDGQSSS</sequence>
<evidence type="ECO:0000313" key="2">
    <source>
        <dbReference type="WBParaSite" id="ACAC_0000881601-mRNA-1"/>
    </source>
</evidence>
<keyword evidence="1" id="KW-1185">Reference proteome</keyword>
<protein>
    <submittedName>
        <fullName evidence="2">DUF1618 domain-containing protein</fullName>
    </submittedName>
</protein>
<evidence type="ECO:0000313" key="1">
    <source>
        <dbReference type="Proteomes" id="UP000035642"/>
    </source>
</evidence>
<proteinExistence type="predicted"/>